<dbReference type="STRING" id="744872.Spica_2402"/>
<dbReference type="Pfam" id="PF09587">
    <property type="entry name" value="PGA_cap"/>
    <property type="match status" value="1"/>
</dbReference>
<accession>F8F465</accession>
<dbReference type="CDD" id="cd07381">
    <property type="entry name" value="MPP_CapA"/>
    <property type="match status" value="1"/>
</dbReference>
<keyword evidence="4" id="KW-1185">Reference proteome</keyword>
<dbReference type="InterPro" id="IPR019079">
    <property type="entry name" value="Capsule_synth_CapA"/>
</dbReference>
<dbReference type="SUPFAM" id="SSF56300">
    <property type="entry name" value="Metallo-dependent phosphatases"/>
    <property type="match status" value="1"/>
</dbReference>
<dbReference type="Proteomes" id="UP000000503">
    <property type="component" value="Chromosome"/>
</dbReference>
<name>F8F465_GRAC1</name>
<dbReference type="PANTHER" id="PTHR33393:SF13">
    <property type="entry name" value="PGA BIOSYNTHESIS PROTEIN CAPA"/>
    <property type="match status" value="1"/>
</dbReference>
<protein>
    <submittedName>
        <fullName evidence="3">Capsule synthesis protein, CapA</fullName>
    </submittedName>
</protein>
<evidence type="ECO:0000313" key="3">
    <source>
        <dbReference type="EMBL" id="AEJ20512.1"/>
    </source>
</evidence>
<comment type="similarity">
    <text evidence="1">Belongs to the CapA family.</text>
</comment>
<gene>
    <name evidence="3" type="ordered locus">Spica_2402</name>
</gene>
<reference evidence="4" key="1">
    <citation type="journal article" date="2013" name="Stand. Genomic Sci.">
        <title>Genome sequence of the thermophilic fresh-water bacterium Spirochaeta caldaria type strain (H1(T)), reclassification of Spirochaeta caldaria, Spirochaeta stenostrepta, and Spirochaeta zuelzerae in the genus Treponema as Treponema caldaria comb. nov., Treponema stenostrepta comb. nov., and Treponema zuelzerae comb. nov., and emendation of the genus Treponema.</title>
        <authorList>
            <person name="Abt B."/>
            <person name="Goker M."/>
            <person name="Scheuner C."/>
            <person name="Han C."/>
            <person name="Lu M."/>
            <person name="Misra M."/>
            <person name="Lapidus A."/>
            <person name="Nolan M."/>
            <person name="Lucas S."/>
            <person name="Hammon N."/>
            <person name="Deshpande S."/>
            <person name="Cheng J.F."/>
            <person name="Tapia R."/>
            <person name="Goodwin L.A."/>
            <person name="Pitluck S."/>
            <person name="Liolios K."/>
            <person name="Pagani I."/>
            <person name="Ivanova N."/>
            <person name="Mavromatis K."/>
            <person name="Mikhailova N."/>
            <person name="Huntemann M."/>
            <person name="Pati A."/>
            <person name="Chen A."/>
            <person name="Palaniappan K."/>
            <person name="Land M."/>
            <person name="Hauser L."/>
            <person name="Jeffries C.D."/>
            <person name="Rohde M."/>
            <person name="Spring S."/>
            <person name="Gronow S."/>
            <person name="Detter J.C."/>
            <person name="Bristow J."/>
            <person name="Eisen J.A."/>
            <person name="Markowitz V."/>
            <person name="Hugenholtz P."/>
            <person name="Kyrpides N.C."/>
            <person name="Woyke T."/>
            <person name="Klenk H.P."/>
        </authorList>
    </citation>
    <scope>NUCLEOTIDE SEQUENCE</scope>
    <source>
        <strain evidence="4">ATCC 51460 / DSM 7334 / H1</strain>
    </source>
</reference>
<dbReference type="Gene3D" id="3.60.21.10">
    <property type="match status" value="1"/>
</dbReference>
<evidence type="ECO:0000259" key="2">
    <source>
        <dbReference type="SMART" id="SM00854"/>
    </source>
</evidence>
<dbReference type="SMART" id="SM00854">
    <property type="entry name" value="PGA_cap"/>
    <property type="match status" value="1"/>
</dbReference>
<dbReference type="eggNOG" id="COG2843">
    <property type="taxonomic scope" value="Bacteria"/>
</dbReference>
<dbReference type="HOGENOM" id="CLU_038823_1_0_12"/>
<evidence type="ECO:0000313" key="4">
    <source>
        <dbReference type="Proteomes" id="UP000000503"/>
    </source>
</evidence>
<organism evidence="3 4">
    <name type="scientific">Gracilinema caldarium (strain ATCC 51460 / DSM 7334 / H1)</name>
    <name type="common">Treponema caldarium</name>
    <dbReference type="NCBI Taxonomy" id="744872"/>
    <lineage>
        <taxon>Bacteria</taxon>
        <taxon>Pseudomonadati</taxon>
        <taxon>Spirochaetota</taxon>
        <taxon>Spirochaetia</taxon>
        <taxon>Spirochaetales</taxon>
        <taxon>Breznakiellaceae</taxon>
        <taxon>Gracilinema</taxon>
    </lineage>
</organism>
<sequence>MNSLMEKRHGLKQCLLVALALIITLVLTPAAVLGQTNSTIPAGTVQSQPAALVLSTQLPQEPQNQNREARLTLAVVGDIMLSRTVDKVIQRESWQVPFSLVPESIKTADIAFANLECPASFRGKPYPGKPEEVTFRANPASLFGLNYAGFDVVSLANNHTNDYGPFALLDTIASLNQLGIASCGAGTSKHEARKPVILERNGIRLAFLAYAEPIWSVVEAEDGPPEKAGVAVLREADIIADIQQATKLADGVLVSLHWGEEFHQVPRESDRALARRLIDAGALAILGHHPHVLQGAEWYRQGIILYSMGNFIFDMKDDATYDTAVAIINIHKIIPGLVPYRKMLTTLKIERLVYEPIHIIRGTYGPGILTEQDKKRIQNLIVSRLQQLNTTSYIRTDGCVEVRCPVLSASRQARIGP</sequence>
<dbReference type="KEGG" id="scd:Spica_2402"/>
<evidence type="ECO:0000256" key="1">
    <source>
        <dbReference type="ARBA" id="ARBA00005662"/>
    </source>
</evidence>
<feature type="domain" description="Capsule synthesis protein CapA" evidence="2">
    <location>
        <begin position="72"/>
        <end position="315"/>
    </location>
</feature>
<dbReference type="InterPro" id="IPR052169">
    <property type="entry name" value="CW_Biosynth-Accessory"/>
</dbReference>
<dbReference type="EMBL" id="CP002868">
    <property type="protein sequence ID" value="AEJ20512.1"/>
    <property type="molecule type" value="Genomic_DNA"/>
</dbReference>
<dbReference type="InterPro" id="IPR029052">
    <property type="entry name" value="Metallo-depent_PP-like"/>
</dbReference>
<dbReference type="PANTHER" id="PTHR33393">
    <property type="entry name" value="POLYGLUTAMINE SYNTHESIS ACCESSORY PROTEIN RV0574C-RELATED"/>
    <property type="match status" value="1"/>
</dbReference>
<dbReference type="OrthoDB" id="9810906at2"/>
<proteinExistence type="inferred from homology"/>
<dbReference type="AlphaFoldDB" id="F8F465"/>